<evidence type="ECO:0000256" key="1">
    <source>
        <dbReference type="SAM" id="MobiDB-lite"/>
    </source>
</evidence>
<feature type="compositionally biased region" description="Gly residues" evidence="1">
    <location>
        <begin position="780"/>
        <end position="796"/>
    </location>
</feature>
<reference evidence="2 3" key="1">
    <citation type="journal article" date="2018" name="Sci. Rep.">
        <title>Raphidocelis subcapitata (=Pseudokirchneriella subcapitata) provides an insight into genome evolution and environmental adaptations in the Sphaeropleales.</title>
        <authorList>
            <person name="Suzuki S."/>
            <person name="Yamaguchi H."/>
            <person name="Nakajima N."/>
            <person name="Kawachi M."/>
        </authorList>
    </citation>
    <scope>NUCLEOTIDE SEQUENCE [LARGE SCALE GENOMIC DNA]</scope>
    <source>
        <strain evidence="2 3">NIES-35</strain>
    </source>
</reference>
<feature type="compositionally biased region" description="Acidic residues" evidence="1">
    <location>
        <begin position="1138"/>
        <end position="1147"/>
    </location>
</feature>
<organism evidence="2 3">
    <name type="scientific">Raphidocelis subcapitata</name>
    <dbReference type="NCBI Taxonomy" id="307507"/>
    <lineage>
        <taxon>Eukaryota</taxon>
        <taxon>Viridiplantae</taxon>
        <taxon>Chlorophyta</taxon>
        <taxon>core chlorophytes</taxon>
        <taxon>Chlorophyceae</taxon>
        <taxon>CS clade</taxon>
        <taxon>Sphaeropleales</taxon>
        <taxon>Selenastraceae</taxon>
        <taxon>Raphidocelis</taxon>
    </lineage>
</organism>
<feature type="region of interest" description="Disordered" evidence="1">
    <location>
        <begin position="1728"/>
        <end position="1748"/>
    </location>
</feature>
<feature type="region of interest" description="Disordered" evidence="1">
    <location>
        <begin position="490"/>
        <end position="514"/>
    </location>
</feature>
<comment type="caution">
    <text evidence="2">The sequence shown here is derived from an EMBL/GenBank/DDBJ whole genome shotgun (WGS) entry which is preliminary data.</text>
</comment>
<dbReference type="Proteomes" id="UP000247498">
    <property type="component" value="Unassembled WGS sequence"/>
</dbReference>
<feature type="region of interest" description="Disordered" evidence="1">
    <location>
        <begin position="194"/>
        <end position="448"/>
    </location>
</feature>
<feature type="region of interest" description="Disordered" evidence="1">
    <location>
        <begin position="747"/>
        <end position="892"/>
    </location>
</feature>
<dbReference type="STRING" id="307507.A0A2V0NRM4"/>
<feature type="compositionally biased region" description="Polar residues" evidence="1">
    <location>
        <begin position="958"/>
        <end position="970"/>
    </location>
</feature>
<sequence>MPGGFLEAALAACGLPEALAGEVHDQIAAALDGARETLPSGTRPFLEEALNGNYVTGSPVPQSVGRVMAAWAGVHITVHPASGAELPRVWLCGQQGADCIHLVEESAAGGKTQYRALRLDGELPRRSCGAPAEPLQWLVPLMLVLVEEALQGLALAKCMAPAADAIAAETRSMREASRQLLAMLQVAEREGQQAAEGGAAAADGTAADGPAAARASAQPLWREGRQDECSQGLGHAAGGKRGRQRSRRLRRQREEAARRAATAAIWWEATHKTKGQQEAVAPTPSTSSGGNGVGAGGAPSQAPGDQTGGSSGGTGGYGVADGGTSAKAAPQLATGDGEDGGQGCGGGEEAAPQLATGDGEDGGHGGGQGCGGGEEAPGDQTGGSRGGTGGHGVADGGKSAKEAGRAAVATSSGGNGVGTGGTPCQAGARGAAGGTAGRGRGLSPGYNGPQRLAFKLDDLVSRNFMKVAPHGPRARSQRAAVPAKPAAAAASSVGNRAMRPSKCPAPPLSSKPRARTPCVDEFVVAAAPSRPRRRRGLLRARARRGPVAAAAAAKAAATADAADARRGRLFRLFLASRRRRSEVAVLVVAAALDRLRRRDLLRDRLPLRGAVAPAHGKGEPSKVPKPRAKRRCASAREVRLLGLLLPLLSVDLLRLHHAEALRLLHDRESPAHYRGDPSAFAHLAGGGAAGGGAGEGAANGGTGEGAAGGCAGEGAAGGDGAAVTGMWRGIWSKIMAWCRRFGEPRAAPQLATGDGEDGGHGGGQGCGGGEEAASQLATGDGEGGGHGGGCGGGGGDEAAPQLATGDGEGGGHGGGGGCGGGGGEAASQLAGACATRRARGPGAGSPPAPSLGSGRYDYRSATQLPRCGDVEQNPGPSPGAGSSDDTHPCVSEGDFLAGLESLLDTGGDEGLSVPAFGHASRPDRSFQELMADALEVEVSELAANGDEGRNGLVAPSHYPQTQTGGTDTMGSTDLMALLTSWRTDDCDAPAGAGGDGGGNGLLSPEQPAAVASWSMPAGAGGHAGPAGLPAPPDAFLASLDIPMGAGGDGGGNGLLSPREYVEYIIANGAALAGAGSGGGVLELPTMEQPAAVASWSMPAGAGGHAGPAGLPAPLDGSADFFSDDEDEGSELDGSADFFSDDEDEGSEDLVFGRGHRHRHSTRHPEYLSPAEVQALDEKFRKEDAEMRRKKRLQERHQELSLSTAQEARLEKQFEALRHMAAPQLAAAAAGGGEGAVGAAGNGGGEAAPQLAGAAAGDSEGGSGCGGGEEPRTHFKTRVYGDWLVFLDKVTGKPIRFLHLIRDTILPYLKENDYWTGVRDERVSGASTFEPAPVLGTGLPWKRLTQGLFGRGNYVYTAKGVMNFSPEEVAGLLSTVLAGAFPRLPALVTNAWGMSHWFLAAVRHVRRVAAAGKTIGANGHVELRRHVTTEAGVFDLTTEHKDALGGRFRFLGTTITAVTESGRLVEPHDCEVVMRYLKKNHDDVEVALGHGDILLAHPAAHEGTGELAGYRHQAVLRVGESAFGAADGFEDPVVAVIGAIFFGTMPAGEVDHNGLINQAPTLMAELSTLESRVPVCRKVAGGAEAAIKLFGSADGVTHGGHDIGEARKAHVEAVKALLGDIPVFPGYFPGWLLKAIDSMDAVAKQGAAAIVRDLARTFAACAADNRAPRQQEVRDAAAPGNEAAIAKREAKLENKRLGDKRRLAEHKDALARNEPAAIAKREAKLENKRLGEKRRLAEHKDALARNEPAAIAKRETRLEKERLRIRKRLRAG</sequence>
<protein>
    <submittedName>
        <fullName evidence="2">Uncharacterized protein</fullName>
    </submittedName>
</protein>
<gene>
    <name evidence="2" type="ORF">Rsub_00186</name>
</gene>
<feature type="compositionally biased region" description="Gly residues" evidence="1">
    <location>
        <begin position="430"/>
        <end position="442"/>
    </location>
</feature>
<feature type="region of interest" description="Disordered" evidence="1">
    <location>
        <begin position="949"/>
        <end position="970"/>
    </location>
</feature>
<evidence type="ECO:0000313" key="2">
    <source>
        <dbReference type="EMBL" id="GBF87475.1"/>
    </source>
</evidence>
<dbReference type="InParanoid" id="A0A2V0NRM4"/>
<feature type="compositionally biased region" description="Basic and acidic residues" evidence="1">
    <location>
        <begin position="1728"/>
        <end position="1743"/>
    </location>
</feature>
<feature type="compositionally biased region" description="Gly residues" evidence="1">
    <location>
        <begin position="806"/>
        <end position="824"/>
    </location>
</feature>
<feature type="compositionally biased region" description="Gly residues" evidence="1">
    <location>
        <begin position="760"/>
        <end position="770"/>
    </location>
</feature>
<feature type="compositionally biased region" description="Low complexity" evidence="1">
    <location>
        <begin position="194"/>
        <end position="219"/>
    </location>
</feature>
<proteinExistence type="predicted"/>
<feature type="compositionally biased region" description="Low complexity" evidence="1">
    <location>
        <begin position="1248"/>
        <end position="1257"/>
    </location>
</feature>
<feature type="region of interest" description="Disordered" evidence="1">
    <location>
        <begin position="1116"/>
        <end position="1149"/>
    </location>
</feature>
<feature type="compositionally biased region" description="Gly residues" evidence="1">
    <location>
        <begin position="1258"/>
        <end position="1267"/>
    </location>
</feature>
<keyword evidence="3" id="KW-1185">Reference proteome</keyword>
<evidence type="ECO:0000313" key="3">
    <source>
        <dbReference type="Proteomes" id="UP000247498"/>
    </source>
</evidence>
<feature type="compositionally biased region" description="Gly residues" evidence="1">
    <location>
        <begin position="364"/>
        <end position="395"/>
    </location>
</feature>
<feature type="region of interest" description="Disordered" evidence="1">
    <location>
        <begin position="1248"/>
        <end position="1270"/>
    </location>
</feature>
<feature type="compositionally biased region" description="Acidic residues" evidence="1">
    <location>
        <begin position="1121"/>
        <end position="1130"/>
    </location>
</feature>
<accession>A0A2V0NRM4</accession>
<feature type="compositionally biased region" description="Basic residues" evidence="1">
    <location>
        <begin position="238"/>
        <end position="251"/>
    </location>
</feature>
<name>A0A2V0NRM4_9CHLO</name>
<dbReference type="EMBL" id="BDRX01000001">
    <property type="protein sequence ID" value="GBF87475.1"/>
    <property type="molecule type" value="Genomic_DNA"/>
</dbReference>
<feature type="compositionally biased region" description="Gly residues" evidence="1">
    <location>
        <begin position="306"/>
        <end position="321"/>
    </location>
</feature>